<accession>A0A0G0K8U5</accession>
<reference evidence="9 10" key="1">
    <citation type="journal article" date="2015" name="Nature">
        <title>rRNA introns, odd ribosomes, and small enigmatic genomes across a large radiation of phyla.</title>
        <authorList>
            <person name="Brown C.T."/>
            <person name="Hug L.A."/>
            <person name="Thomas B.C."/>
            <person name="Sharon I."/>
            <person name="Castelle C.J."/>
            <person name="Singh A."/>
            <person name="Wilkins M.J."/>
            <person name="Williams K.H."/>
            <person name="Banfield J.F."/>
        </authorList>
    </citation>
    <scope>NUCLEOTIDE SEQUENCE [LARGE SCALE GENOMIC DNA]</scope>
</reference>
<dbReference type="Pfam" id="PF07992">
    <property type="entry name" value="Pyr_redox_2"/>
    <property type="match status" value="1"/>
</dbReference>
<dbReference type="InterPro" id="IPR050097">
    <property type="entry name" value="Ferredoxin-NADP_redctase_2"/>
</dbReference>
<comment type="similarity">
    <text evidence="6">Belongs to the class-II pyridine nucleotide-disulfide oxidoreductase family.</text>
</comment>
<dbReference type="PRINTS" id="PR00469">
    <property type="entry name" value="PNDRDTASEII"/>
</dbReference>
<keyword evidence="4" id="KW-1015">Disulfide bond</keyword>
<dbReference type="NCBIfam" id="TIGR01292">
    <property type="entry name" value="TRX_reduct"/>
    <property type="match status" value="1"/>
</dbReference>
<dbReference type="SUPFAM" id="SSF51905">
    <property type="entry name" value="FAD/NAD(P)-binding domain"/>
    <property type="match status" value="1"/>
</dbReference>
<dbReference type="PRINTS" id="PR00368">
    <property type="entry name" value="FADPNR"/>
</dbReference>
<evidence type="ECO:0000256" key="5">
    <source>
        <dbReference type="ARBA" id="ARBA00023284"/>
    </source>
</evidence>
<evidence type="ECO:0000313" key="9">
    <source>
        <dbReference type="EMBL" id="KKQ75247.1"/>
    </source>
</evidence>
<keyword evidence="5 6" id="KW-0676">Redox-active center</keyword>
<evidence type="ECO:0000313" key="10">
    <source>
        <dbReference type="Proteomes" id="UP000034181"/>
    </source>
</evidence>
<proteinExistence type="inferred from homology"/>
<comment type="cofactor">
    <cofactor evidence="7">
        <name>FAD</name>
        <dbReference type="ChEBI" id="CHEBI:57692"/>
    </cofactor>
    <text evidence="7">Binds 1 FAD per subunit.</text>
</comment>
<evidence type="ECO:0000256" key="6">
    <source>
        <dbReference type="RuleBase" id="RU003880"/>
    </source>
</evidence>
<sequence length="328" mass="35490">MNENFTQHPKDGDPWDVAIIGSGPASLTAAIYTTRGAASTLILGGAKWGGQLMLTTLVDNYPGFPQGIQGPELMENMKRQAERFGAKFLASDVESVDFLSSPFKLHTSNGDFLSKAVIIATGAETVWLEVQGLDQLIGRGVSSCAPCDAPFFKDKKVAVVGGGDSAMEEALVLSKYATEVTVIHRRDQLRASSAMQQKVKSNQKIKILFNTEVIEVKGTQKLEKIILKNSKQSLPFQGKDNNQSELVLDGLFVAIGHSPSTKLFAGKIDIDERGFVKVNDQTKTNIEGIFTAGDVHDNHYKQAVTAAGFGCMAALDVLKYLDNYATNN</sequence>
<name>A0A0G0K8U5_9BACT</name>
<dbReference type="EMBL" id="LBUZ01000014">
    <property type="protein sequence ID" value="KKQ75247.1"/>
    <property type="molecule type" value="Genomic_DNA"/>
</dbReference>
<dbReference type="GO" id="GO:0005737">
    <property type="term" value="C:cytoplasm"/>
    <property type="evidence" value="ECO:0007669"/>
    <property type="project" value="InterPro"/>
</dbReference>
<keyword evidence="3 6" id="KW-0560">Oxidoreductase</keyword>
<protein>
    <recommendedName>
        <fullName evidence="6">Thioredoxin reductase</fullName>
        <ecNumber evidence="6">1.8.1.9</ecNumber>
    </recommendedName>
</protein>
<gene>
    <name evidence="9" type="ORF">US96_C0014G0005</name>
</gene>
<dbReference type="PROSITE" id="PS00573">
    <property type="entry name" value="PYRIDINE_REDOX_2"/>
    <property type="match status" value="1"/>
</dbReference>
<dbReference type="InterPro" id="IPR023753">
    <property type="entry name" value="FAD/NAD-binding_dom"/>
</dbReference>
<evidence type="ECO:0000259" key="8">
    <source>
        <dbReference type="Pfam" id="PF07992"/>
    </source>
</evidence>
<dbReference type="Gene3D" id="3.50.50.60">
    <property type="entry name" value="FAD/NAD(P)-binding domain"/>
    <property type="match status" value="2"/>
</dbReference>
<evidence type="ECO:0000256" key="1">
    <source>
        <dbReference type="ARBA" id="ARBA00022630"/>
    </source>
</evidence>
<keyword evidence="2 6" id="KW-0274">FAD</keyword>
<dbReference type="GO" id="GO:0004791">
    <property type="term" value="F:thioredoxin-disulfide reductase (NADPH) activity"/>
    <property type="evidence" value="ECO:0007669"/>
    <property type="project" value="UniProtKB-UniRule"/>
</dbReference>
<dbReference type="EC" id="1.8.1.9" evidence="6"/>
<comment type="subunit">
    <text evidence="6">Homodimer.</text>
</comment>
<evidence type="ECO:0000256" key="3">
    <source>
        <dbReference type="ARBA" id="ARBA00023002"/>
    </source>
</evidence>
<dbReference type="PATRIC" id="fig|1618569.3.peg.394"/>
<evidence type="ECO:0000256" key="2">
    <source>
        <dbReference type="ARBA" id="ARBA00022827"/>
    </source>
</evidence>
<keyword evidence="7" id="KW-0521">NADP</keyword>
<dbReference type="InterPro" id="IPR005982">
    <property type="entry name" value="Thioredox_Rdtase"/>
</dbReference>
<dbReference type="Proteomes" id="UP000034181">
    <property type="component" value="Unassembled WGS sequence"/>
</dbReference>
<dbReference type="PANTHER" id="PTHR48105">
    <property type="entry name" value="THIOREDOXIN REDUCTASE 1-RELATED-RELATED"/>
    <property type="match status" value="1"/>
</dbReference>
<keyword evidence="1 6" id="KW-0285">Flavoprotein</keyword>
<evidence type="ECO:0000256" key="7">
    <source>
        <dbReference type="RuleBase" id="RU003881"/>
    </source>
</evidence>
<dbReference type="AlphaFoldDB" id="A0A0G0K8U5"/>
<feature type="domain" description="FAD/NAD(P)-binding" evidence="8">
    <location>
        <begin position="16"/>
        <end position="307"/>
    </location>
</feature>
<evidence type="ECO:0000256" key="4">
    <source>
        <dbReference type="ARBA" id="ARBA00023157"/>
    </source>
</evidence>
<comment type="catalytic activity">
    <reaction evidence="6">
        <text>[thioredoxin]-dithiol + NADP(+) = [thioredoxin]-disulfide + NADPH + H(+)</text>
        <dbReference type="Rhea" id="RHEA:20345"/>
        <dbReference type="Rhea" id="RHEA-COMP:10698"/>
        <dbReference type="Rhea" id="RHEA-COMP:10700"/>
        <dbReference type="ChEBI" id="CHEBI:15378"/>
        <dbReference type="ChEBI" id="CHEBI:29950"/>
        <dbReference type="ChEBI" id="CHEBI:50058"/>
        <dbReference type="ChEBI" id="CHEBI:57783"/>
        <dbReference type="ChEBI" id="CHEBI:58349"/>
        <dbReference type="EC" id="1.8.1.9"/>
    </reaction>
</comment>
<organism evidence="9 10">
    <name type="scientific">Candidatus Woesebacteria bacterium GW2011_GWB1_38_5b</name>
    <dbReference type="NCBI Taxonomy" id="1618569"/>
    <lineage>
        <taxon>Bacteria</taxon>
        <taxon>Candidatus Woeseibacteriota</taxon>
    </lineage>
</organism>
<comment type="caution">
    <text evidence="9">The sequence shown here is derived from an EMBL/GenBank/DDBJ whole genome shotgun (WGS) entry which is preliminary data.</text>
</comment>
<dbReference type="InterPro" id="IPR036188">
    <property type="entry name" value="FAD/NAD-bd_sf"/>
</dbReference>
<dbReference type="InterPro" id="IPR008255">
    <property type="entry name" value="Pyr_nucl-diS_OxRdtase_2_AS"/>
</dbReference>
<dbReference type="GO" id="GO:0019430">
    <property type="term" value="P:removal of superoxide radicals"/>
    <property type="evidence" value="ECO:0007669"/>
    <property type="project" value="UniProtKB-UniRule"/>
</dbReference>